<accession>A0A1A8BEA1</accession>
<dbReference type="AlphaFoldDB" id="A0A1A8BEA1"/>
<dbReference type="EMBL" id="HADZ01001618">
    <property type="protein sequence ID" value="SBP65559.1"/>
    <property type="molecule type" value="Transcribed_RNA"/>
</dbReference>
<feature type="region of interest" description="Disordered" evidence="1">
    <location>
        <begin position="1"/>
        <end position="39"/>
    </location>
</feature>
<evidence type="ECO:0000256" key="1">
    <source>
        <dbReference type="SAM" id="MobiDB-lite"/>
    </source>
</evidence>
<feature type="non-terminal residue" evidence="2">
    <location>
        <position position="69"/>
    </location>
</feature>
<proteinExistence type="predicted"/>
<feature type="compositionally biased region" description="Polar residues" evidence="1">
    <location>
        <begin position="23"/>
        <end position="34"/>
    </location>
</feature>
<organism evidence="2">
    <name type="scientific">Nothobranchius kadleci</name>
    <name type="common">African annual killifish</name>
    <dbReference type="NCBI Taxonomy" id="1051664"/>
    <lineage>
        <taxon>Eukaryota</taxon>
        <taxon>Metazoa</taxon>
        <taxon>Chordata</taxon>
        <taxon>Craniata</taxon>
        <taxon>Vertebrata</taxon>
        <taxon>Euteleostomi</taxon>
        <taxon>Actinopterygii</taxon>
        <taxon>Neopterygii</taxon>
        <taxon>Teleostei</taxon>
        <taxon>Neoteleostei</taxon>
        <taxon>Acanthomorphata</taxon>
        <taxon>Ovalentaria</taxon>
        <taxon>Atherinomorphae</taxon>
        <taxon>Cyprinodontiformes</taxon>
        <taxon>Nothobranchiidae</taxon>
        <taxon>Nothobranchius</taxon>
    </lineage>
</organism>
<name>A0A1A8BEA1_NOTKA</name>
<reference evidence="2" key="2">
    <citation type="submission" date="2016-06" db="EMBL/GenBank/DDBJ databases">
        <title>The genome of a short-lived fish provides insights into sex chromosome evolution and the genetic control of aging.</title>
        <authorList>
            <person name="Reichwald K."/>
            <person name="Felder M."/>
            <person name="Petzold A."/>
            <person name="Koch P."/>
            <person name="Groth M."/>
            <person name="Platzer M."/>
        </authorList>
    </citation>
    <scope>NUCLEOTIDE SEQUENCE</scope>
    <source>
        <tissue evidence="2">Brain</tissue>
    </source>
</reference>
<feature type="non-terminal residue" evidence="2">
    <location>
        <position position="1"/>
    </location>
</feature>
<reference evidence="2" key="1">
    <citation type="submission" date="2016-05" db="EMBL/GenBank/DDBJ databases">
        <authorList>
            <person name="Lavstsen T."/>
            <person name="Jespersen J.S."/>
        </authorList>
    </citation>
    <scope>NUCLEOTIDE SEQUENCE</scope>
    <source>
        <tissue evidence="2">Brain</tissue>
    </source>
</reference>
<sequence length="69" mass="7522">DTSMASIPNRTGALFTRRFPRPSEQTWHPTTETASGLEVRQGANICSSLGIRGSKSSLKAFTRGRSAKR</sequence>
<gene>
    <name evidence="2" type="primary">HOXB1B</name>
</gene>
<evidence type="ECO:0000313" key="2">
    <source>
        <dbReference type="EMBL" id="SBP65559.1"/>
    </source>
</evidence>
<protein>
    <submittedName>
        <fullName evidence="2">Homeo box B1b</fullName>
    </submittedName>
</protein>